<evidence type="ECO:0000313" key="2">
    <source>
        <dbReference type="EMBL" id="AEO67494.1"/>
    </source>
</evidence>
<gene>
    <name evidence="2" type="ORF">THITE_2116371</name>
</gene>
<name>G2R5K3_THETT</name>
<dbReference type="RefSeq" id="XP_003653830.1">
    <property type="nucleotide sequence ID" value="XM_003653782.1"/>
</dbReference>
<organism evidence="2 3">
    <name type="scientific">Thermothielavioides terrestris (strain ATCC 38088 / NRRL 8126)</name>
    <name type="common">Thielavia terrestris</name>
    <dbReference type="NCBI Taxonomy" id="578455"/>
    <lineage>
        <taxon>Eukaryota</taxon>
        <taxon>Fungi</taxon>
        <taxon>Dikarya</taxon>
        <taxon>Ascomycota</taxon>
        <taxon>Pezizomycotina</taxon>
        <taxon>Sordariomycetes</taxon>
        <taxon>Sordariomycetidae</taxon>
        <taxon>Sordariales</taxon>
        <taxon>Chaetomiaceae</taxon>
        <taxon>Thermothielavioides</taxon>
        <taxon>Thermothielavioides terrestris</taxon>
    </lineage>
</organism>
<evidence type="ECO:0000313" key="3">
    <source>
        <dbReference type="Proteomes" id="UP000008181"/>
    </source>
</evidence>
<dbReference type="EMBL" id="CP003011">
    <property type="protein sequence ID" value="AEO67494.1"/>
    <property type="molecule type" value="Genomic_DNA"/>
</dbReference>
<dbReference type="SUPFAM" id="SSF50939">
    <property type="entry name" value="Sialidases"/>
    <property type="match status" value="1"/>
</dbReference>
<proteinExistence type="predicted"/>
<keyword evidence="1" id="KW-0732">Signal</keyword>
<dbReference type="GO" id="GO:0016787">
    <property type="term" value="F:hydrolase activity"/>
    <property type="evidence" value="ECO:0007669"/>
    <property type="project" value="UniProtKB-KW"/>
</dbReference>
<feature type="signal peptide" evidence="1">
    <location>
        <begin position="1"/>
        <end position="16"/>
    </location>
</feature>
<dbReference type="eggNOG" id="ENOG502QW46">
    <property type="taxonomic scope" value="Eukaryota"/>
</dbReference>
<dbReference type="AlphaFoldDB" id="G2R5K3"/>
<feature type="chain" id="PRO_5003436224" evidence="1">
    <location>
        <begin position="17"/>
        <end position="380"/>
    </location>
</feature>
<keyword evidence="3" id="KW-1185">Reference proteome</keyword>
<dbReference type="SMR" id="G2R5K3"/>
<sequence length="380" mass="41748">MRWSTLVLSLLPIVSAAPKEKTPKTFSQRVVFTPPSNYTIPRVLYARTAQFKDGTLLATWENYSPEPPPVYFPIFQSTDGGYNWNEIARVQDTANGLGLRYQPFLYILEEPFAGFPKETVLLAGNSIPTDLSSTHIDLYASTDRGRTWQFLSHIAAGGEAVPDNGLTPVWEPFLMRYKDTIICYYSDQRDNATHGQKMSHQTTRDLKNWGPVITDVAYPTYTDRPGMPTVARLPNGKYIMTYEYGGGPAIPTSYSFPVYYKVVADPETFGAATGTSLQTTDGYVPTSSPYVVWSPVGGKNGTIIVSAGSSGDVYINTGLAEPGTPWTRVATPEPSAYTRNLRVLNDPTKLLIMGAGQLPPSTTNKVELSVMDISKLKAAL</sequence>
<dbReference type="HOGENOM" id="CLU_036301_0_1_1"/>
<keyword evidence="2" id="KW-0378">Hydrolase</keyword>
<dbReference type="InterPro" id="IPR036278">
    <property type="entry name" value="Sialidase_sf"/>
</dbReference>
<dbReference type="PANTHER" id="PTHR38792">
    <property type="entry name" value="BNR/ASP-BOX REPEAT DOMAIN PROTEIN (AFU_ORTHOLOGUE AFUA_7G06430)-RELATED"/>
    <property type="match status" value="1"/>
</dbReference>
<accession>G2R5K3</accession>
<evidence type="ECO:0000256" key="1">
    <source>
        <dbReference type="SAM" id="SignalP"/>
    </source>
</evidence>
<dbReference type="GeneID" id="11516004"/>
<dbReference type="Proteomes" id="UP000008181">
    <property type="component" value="Chromosome 3"/>
</dbReference>
<dbReference type="CDD" id="cd15482">
    <property type="entry name" value="Sialidase_non-viral"/>
    <property type="match status" value="1"/>
</dbReference>
<dbReference type="OrthoDB" id="2130735at2759"/>
<protein>
    <submittedName>
        <fullName evidence="2">Glycoside hydrolase family 93 protein</fullName>
    </submittedName>
</protein>
<dbReference type="KEGG" id="ttt:THITE_2116371"/>
<reference evidence="2 3" key="1">
    <citation type="journal article" date="2011" name="Nat. Biotechnol.">
        <title>Comparative genomic analysis of the thermophilic biomass-degrading fungi Myceliophthora thermophila and Thielavia terrestris.</title>
        <authorList>
            <person name="Berka R.M."/>
            <person name="Grigoriev I.V."/>
            <person name="Otillar R."/>
            <person name="Salamov A."/>
            <person name="Grimwood J."/>
            <person name="Reid I."/>
            <person name="Ishmael N."/>
            <person name="John T."/>
            <person name="Darmond C."/>
            <person name="Moisan M.-C."/>
            <person name="Henrissat B."/>
            <person name="Coutinho P.M."/>
            <person name="Lombard V."/>
            <person name="Natvig D.O."/>
            <person name="Lindquist E."/>
            <person name="Schmutz J."/>
            <person name="Lucas S."/>
            <person name="Harris P."/>
            <person name="Powlowski J."/>
            <person name="Bellemare A."/>
            <person name="Taylor D."/>
            <person name="Butler G."/>
            <person name="de Vries R.P."/>
            <person name="Allijn I.E."/>
            <person name="van den Brink J."/>
            <person name="Ushinsky S."/>
            <person name="Storms R."/>
            <person name="Powell A.J."/>
            <person name="Paulsen I.T."/>
            <person name="Elbourne L.D.H."/>
            <person name="Baker S.E."/>
            <person name="Magnuson J."/>
            <person name="LaBoissiere S."/>
            <person name="Clutterbuck A.J."/>
            <person name="Martinez D."/>
            <person name="Wogulis M."/>
            <person name="de Leon A.L."/>
            <person name="Rey M.W."/>
            <person name="Tsang A."/>
        </authorList>
    </citation>
    <scope>NUCLEOTIDE SEQUENCE [LARGE SCALE GENOMIC DNA]</scope>
    <source>
        <strain evidence="3">ATCC 38088 / NRRL 8126</strain>
    </source>
</reference>
<dbReference type="PANTHER" id="PTHR38792:SF3">
    <property type="entry name" value="BNR_ASP-BOX REPEAT DOMAIN PROTEIN (AFU_ORTHOLOGUE AFUA_7G06430)-RELATED"/>
    <property type="match status" value="1"/>
</dbReference>
<dbReference type="Gene3D" id="2.120.10.10">
    <property type="match status" value="1"/>
</dbReference>